<comment type="caution">
    <text evidence="2">The sequence shown here is derived from an EMBL/GenBank/DDBJ whole genome shotgun (WGS) entry which is preliminary data.</text>
</comment>
<protein>
    <submittedName>
        <fullName evidence="2">Uncharacterized protein</fullName>
    </submittedName>
</protein>
<keyword evidence="1" id="KW-0812">Transmembrane</keyword>
<proteinExistence type="predicted"/>
<sequence>MQNPFGNNDDNQGGPGGLPLPPNYATVVDPTTGEMRLGKVGFSFTALIFTFLVPVFRNDWYNFLCMIGLQAGVFMGVYSLPNLTPDNLARIWAIADTLFQILWGFIYNMMYFKHLFNRGFQPTDQRSREILVNGHYLKEN</sequence>
<dbReference type="PATRIC" id="fig|1302272.5.peg.2331"/>
<organism evidence="2 3">
    <name type="scientific">Secundilactobacillus kimchicus JCM 15530</name>
    <dbReference type="NCBI Taxonomy" id="1302272"/>
    <lineage>
        <taxon>Bacteria</taxon>
        <taxon>Bacillati</taxon>
        <taxon>Bacillota</taxon>
        <taxon>Bacilli</taxon>
        <taxon>Lactobacillales</taxon>
        <taxon>Lactobacillaceae</taxon>
        <taxon>Secundilactobacillus</taxon>
    </lineage>
</organism>
<gene>
    <name evidence="2" type="ORF">FC96_GL002284</name>
</gene>
<keyword evidence="1" id="KW-1133">Transmembrane helix</keyword>
<dbReference type="STRING" id="1302272.FC96_GL002284"/>
<feature type="transmembrane region" description="Helical" evidence="1">
    <location>
        <begin position="92"/>
        <end position="112"/>
    </location>
</feature>
<dbReference type="EMBL" id="AZCX01000006">
    <property type="protein sequence ID" value="KRK47796.1"/>
    <property type="molecule type" value="Genomic_DNA"/>
</dbReference>
<evidence type="ECO:0000313" key="3">
    <source>
        <dbReference type="Proteomes" id="UP000050911"/>
    </source>
</evidence>
<evidence type="ECO:0000256" key="1">
    <source>
        <dbReference type="SAM" id="Phobius"/>
    </source>
</evidence>
<accession>A0A0R1HVD7</accession>
<feature type="transmembrane region" description="Helical" evidence="1">
    <location>
        <begin position="63"/>
        <end position="80"/>
    </location>
</feature>
<dbReference type="AlphaFoldDB" id="A0A0R1HVD7"/>
<dbReference type="Proteomes" id="UP000050911">
    <property type="component" value="Unassembled WGS sequence"/>
</dbReference>
<reference evidence="2 3" key="1">
    <citation type="journal article" date="2015" name="Genome Announc.">
        <title>Expanding the biotechnology potential of lactobacilli through comparative genomics of 213 strains and associated genera.</title>
        <authorList>
            <person name="Sun Z."/>
            <person name="Harris H.M."/>
            <person name="McCann A."/>
            <person name="Guo C."/>
            <person name="Argimon S."/>
            <person name="Zhang W."/>
            <person name="Yang X."/>
            <person name="Jeffery I.B."/>
            <person name="Cooney J.C."/>
            <person name="Kagawa T.F."/>
            <person name="Liu W."/>
            <person name="Song Y."/>
            <person name="Salvetti E."/>
            <person name="Wrobel A."/>
            <person name="Rasinkangas P."/>
            <person name="Parkhill J."/>
            <person name="Rea M.C."/>
            <person name="O'Sullivan O."/>
            <person name="Ritari J."/>
            <person name="Douillard F.P."/>
            <person name="Paul Ross R."/>
            <person name="Yang R."/>
            <person name="Briner A.E."/>
            <person name="Felis G.E."/>
            <person name="de Vos W.M."/>
            <person name="Barrangou R."/>
            <person name="Klaenhammer T.R."/>
            <person name="Caufield P.W."/>
            <person name="Cui Y."/>
            <person name="Zhang H."/>
            <person name="O'Toole P.W."/>
        </authorList>
    </citation>
    <scope>NUCLEOTIDE SEQUENCE [LARGE SCALE GENOMIC DNA]</scope>
    <source>
        <strain evidence="2 3">JCM 15530</strain>
    </source>
</reference>
<keyword evidence="3" id="KW-1185">Reference proteome</keyword>
<dbReference type="OrthoDB" id="5233at2"/>
<dbReference type="RefSeq" id="WP_056942738.1">
    <property type="nucleotide sequence ID" value="NZ_AZCX01000006.1"/>
</dbReference>
<evidence type="ECO:0000313" key="2">
    <source>
        <dbReference type="EMBL" id="KRK47796.1"/>
    </source>
</evidence>
<feature type="transmembrane region" description="Helical" evidence="1">
    <location>
        <begin position="37"/>
        <end position="56"/>
    </location>
</feature>
<name>A0A0R1HVD7_9LACO</name>
<keyword evidence="1" id="KW-0472">Membrane</keyword>